<dbReference type="PRINTS" id="PR00039">
    <property type="entry name" value="HTHLYSR"/>
</dbReference>
<evidence type="ECO:0000256" key="2">
    <source>
        <dbReference type="ARBA" id="ARBA00023015"/>
    </source>
</evidence>
<dbReference type="GO" id="GO:0003677">
    <property type="term" value="F:DNA binding"/>
    <property type="evidence" value="ECO:0007669"/>
    <property type="project" value="UniProtKB-KW"/>
</dbReference>
<evidence type="ECO:0000256" key="3">
    <source>
        <dbReference type="ARBA" id="ARBA00023125"/>
    </source>
</evidence>
<dbReference type="PANTHER" id="PTHR30419">
    <property type="entry name" value="HTH-TYPE TRANSCRIPTIONAL REGULATOR YBHD"/>
    <property type="match status" value="1"/>
</dbReference>
<dbReference type="AlphaFoldDB" id="I0BFT0"/>
<dbReference type="KEGG" id="pmw:B2K_10925"/>
<sequence>MAPLMSPLLILLIAFIIRLMKKNVRCITLELLQLEYFRTVARLEHMTEAAGVLHVTQSSLSKTIRLLEEDLGVSLFDRSGRKLRLNEFGRSFLARVERALFELEEGKREIVDLTKADYSTLSLAVNTAYMLPDILHRFREIRPHVQFHVQQLGTHEMEIRIKKGEVDFCLSSPPVQGSELVCDIVFRERIYLIVPTTHRFANRDGVRLSELKEERFVSLNKGYGIRDLMDFHCEKAGFIPQNAYEGDEPATLGLLVQAGLGISFVPESALHFWPVENIVFLRIEEPVCERQIGLSRHHSRYLSNAAKEFRQVIIEHFRRMARNDAL</sequence>
<evidence type="ECO:0000256" key="1">
    <source>
        <dbReference type="ARBA" id="ARBA00009437"/>
    </source>
</evidence>
<dbReference type="Gene3D" id="3.40.190.290">
    <property type="match status" value="1"/>
</dbReference>
<organism evidence="6 7">
    <name type="scientific">Paenibacillus mucilaginosus K02</name>
    <dbReference type="NCBI Taxonomy" id="997761"/>
    <lineage>
        <taxon>Bacteria</taxon>
        <taxon>Bacillati</taxon>
        <taxon>Bacillota</taxon>
        <taxon>Bacilli</taxon>
        <taxon>Bacillales</taxon>
        <taxon>Paenibacillaceae</taxon>
        <taxon>Paenibacillus</taxon>
    </lineage>
</organism>
<dbReference type="Proteomes" id="UP000007392">
    <property type="component" value="Chromosome"/>
</dbReference>
<feature type="domain" description="HTH lysR-type" evidence="5">
    <location>
        <begin position="29"/>
        <end position="86"/>
    </location>
</feature>
<dbReference type="Pfam" id="PF00126">
    <property type="entry name" value="HTH_1"/>
    <property type="match status" value="1"/>
</dbReference>
<dbReference type="InterPro" id="IPR050950">
    <property type="entry name" value="HTH-type_LysR_regulators"/>
</dbReference>
<gene>
    <name evidence="6" type="ORF">B2K_10925</name>
</gene>
<name>I0BFT0_9BACL</name>
<dbReference type="SUPFAM" id="SSF53850">
    <property type="entry name" value="Periplasmic binding protein-like II"/>
    <property type="match status" value="1"/>
</dbReference>
<dbReference type="GO" id="GO:0005829">
    <property type="term" value="C:cytosol"/>
    <property type="evidence" value="ECO:0007669"/>
    <property type="project" value="TreeGrafter"/>
</dbReference>
<keyword evidence="4" id="KW-0804">Transcription</keyword>
<protein>
    <submittedName>
        <fullName evidence="6">LysR family transcriptional regulator</fullName>
    </submittedName>
</protein>
<dbReference type="Pfam" id="PF03466">
    <property type="entry name" value="LysR_substrate"/>
    <property type="match status" value="1"/>
</dbReference>
<evidence type="ECO:0000313" key="7">
    <source>
        <dbReference type="Proteomes" id="UP000007392"/>
    </source>
</evidence>
<dbReference type="PROSITE" id="PS50931">
    <property type="entry name" value="HTH_LYSR"/>
    <property type="match status" value="1"/>
</dbReference>
<evidence type="ECO:0000313" key="6">
    <source>
        <dbReference type="EMBL" id="AFH61227.2"/>
    </source>
</evidence>
<dbReference type="GO" id="GO:0003700">
    <property type="term" value="F:DNA-binding transcription factor activity"/>
    <property type="evidence" value="ECO:0007669"/>
    <property type="project" value="InterPro"/>
</dbReference>
<reference evidence="6 7" key="1">
    <citation type="submission" date="2013-06" db="EMBL/GenBank/DDBJ databases">
        <title>Complete genome sequence of Paenibacillus mucilaginosus K02.</title>
        <authorList>
            <person name="Xiao B."/>
            <person name="Sun L."/>
            <person name="Xiao L."/>
            <person name="Lian B."/>
        </authorList>
    </citation>
    <scope>NUCLEOTIDE SEQUENCE [LARGE SCALE GENOMIC DNA]</scope>
    <source>
        <strain evidence="6 7">K02</strain>
    </source>
</reference>
<comment type="similarity">
    <text evidence="1">Belongs to the LysR transcriptional regulatory family.</text>
</comment>
<dbReference type="InterPro" id="IPR005119">
    <property type="entry name" value="LysR_subst-bd"/>
</dbReference>
<dbReference type="Gene3D" id="1.10.10.10">
    <property type="entry name" value="Winged helix-like DNA-binding domain superfamily/Winged helix DNA-binding domain"/>
    <property type="match status" value="1"/>
</dbReference>
<dbReference type="HOGENOM" id="CLU_039613_6_2_9"/>
<evidence type="ECO:0000256" key="4">
    <source>
        <dbReference type="ARBA" id="ARBA00023163"/>
    </source>
</evidence>
<dbReference type="SUPFAM" id="SSF46785">
    <property type="entry name" value="Winged helix' DNA-binding domain"/>
    <property type="match status" value="1"/>
</dbReference>
<dbReference type="PANTHER" id="PTHR30419:SF28">
    <property type="entry name" value="HTH-TYPE TRANSCRIPTIONAL REGULATOR BSDA"/>
    <property type="match status" value="1"/>
</dbReference>
<dbReference type="InterPro" id="IPR000847">
    <property type="entry name" value="LysR_HTH_N"/>
</dbReference>
<dbReference type="InterPro" id="IPR036390">
    <property type="entry name" value="WH_DNA-bd_sf"/>
</dbReference>
<dbReference type="FunFam" id="1.10.10.10:FF:000001">
    <property type="entry name" value="LysR family transcriptional regulator"/>
    <property type="match status" value="1"/>
</dbReference>
<keyword evidence="2" id="KW-0805">Transcription regulation</keyword>
<dbReference type="InterPro" id="IPR036388">
    <property type="entry name" value="WH-like_DNA-bd_sf"/>
</dbReference>
<keyword evidence="3" id="KW-0238">DNA-binding</keyword>
<accession>I0BFT0</accession>
<dbReference type="EMBL" id="CP003422">
    <property type="protein sequence ID" value="AFH61227.2"/>
    <property type="molecule type" value="Genomic_DNA"/>
</dbReference>
<proteinExistence type="inferred from homology"/>
<evidence type="ECO:0000259" key="5">
    <source>
        <dbReference type="PROSITE" id="PS50931"/>
    </source>
</evidence>